<evidence type="ECO:0000256" key="1">
    <source>
        <dbReference type="ARBA" id="ARBA00004434"/>
    </source>
</evidence>
<evidence type="ECO:0000256" key="9">
    <source>
        <dbReference type="ARBA" id="ARBA00023136"/>
    </source>
</evidence>
<protein>
    <recommendedName>
        <fullName evidence="12">Methyltransferase domain-containing protein</fullName>
    </recommendedName>
</protein>
<dbReference type="InterPro" id="IPR050508">
    <property type="entry name" value="Methyltransf_Superfamily"/>
</dbReference>
<dbReference type="GO" id="GO:0005743">
    <property type="term" value="C:mitochondrial inner membrane"/>
    <property type="evidence" value="ECO:0007669"/>
    <property type="project" value="UniProtKB-SubCell"/>
</dbReference>
<name>A0A1E3QSP2_9ASCO</name>
<evidence type="ECO:0000313" key="10">
    <source>
        <dbReference type="EMBL" id="ODQ80726.1"/>
    </source>
</evidence>
<evidence type="ECO:0000256" key="2">
    <source>
        <dbReference type="ARBA" id="ARBA00009725"/>
    </source>
</evidence>
<keyword evidence="3" id="KW-0489">Methyltransferase</keyword>
<dbReference type="PANTHER" id="PTHR42912:SF83">
    <property type="entry name" value="METHYLTRANSFERASE TYPE 11 DOMAIN-CONTAINING PROTEIN"/>
    <property type="match status" value="1"/>
</dbReference>
<dbReference type="FunFam" id="3.40.50.150:FF:000371">
    <property type="entry name" value="Methyltransferase OMS1, mitochondrial"/>
    <property type="match status" value="1"/>
</dbReference>
<dbReference type="Proteomes" id="UP000094336">
    <property type="component" value="Unassembled WGS sequence"/>
</dbReference>
<proteinExistence type="inferred from homology"/>
<dbReference type="STRING" id="984486.A0A1E3QSP2"/>
<evidence type="ECO:0000256" key="4">
    <source>
        <dbReference type="ARBA" id="ARBA00022679"/>
    </source>
</evidence>
<dbReference type="PANTHER" id="PTHR42912">
    <property type="entry name" value="METHYLTRANSFERASE"/>
    <property type="match status" value="1"/>
</dbReference>
<organism evidence="10 11">
    <name type="scientific">Babjeviella inositovora NRRL Y-12698</name>
    <dbReference type="NCBI Taxonomy" id="984486"/>
    <lineage>
        <taxon>Eukaryota</taxon>
        <taxon>Fungi</taxon>
        <taxon>Dikarya</taxon>
        <taxon>Ascomycota</taxon>
        <taxon>Saccharomycotina</taxon>
        <taxon>Pichiomycetes</taxon>
        <taxon>Serinales incertae sedis</taxon>
        <taxon>Babjeviella</taxon>
    </lineage>
</organism>
<dbReference type="InterPro" id="IPR029063">
    <property type="entry name" value="SAM-dependent_MTases_sf"/>
</dbReference>
<evidence type="ECO:0000256" key="5">
    <source>
        <dbReference type="ARBA" id="ARBA00022692"/>
    </source>
</evidence>
<keyword evidence="5" id="KW-0812">Transmembrane</keyword>
<dbReference type="GO" id="GO:0032259">
    <property type="term" value="P:methylation"/>
    <property type="evidence" value="ECO:0007669"/>
    <property type="project" value="UniProtKB-KW"/>
</dbReference>
<dbReference type="AlphaFoldDB" id="A0A1E3QSP2"/>
<reference evidence="11" key="1">
    <citation type="submission" date="2016-05" db="EMBL/GenBank/DDBJ databases">
        <title>Comparative genomics of biotechnologically important yeasts.</title>
        <authorList>
            <consortium name="DOE Joint Genome Institute"/>
            <person name="Riley R."/>
            <person name="Haridas S."/>
            <person name="Wolfe K.H."/>
            <person name="Lopes M.R."/>
            <person name="Hittinger C.T."/>
            <person name="Goker M."/>
            <person name="Salamov A."/>
            <person name="Wisecaver J."/>
            <person name="Long T.M."/>
            <person name="Aerts A.L."/>
            <person name="Barry K."/>
            <person name="Choi C."/>
            <person name="Clum A."/>
            <person name="Coughlan A.Y."/>
            <person name="Deshpande S."/>
            <person name="Douglass A.P."/>
            <person name="Hanson S.J."/>
            <person name="Klenk H.-P."/>
            <person name="Labutti K."/>
            <person name="Lapidus A."/>
            <person name="Lindquist E."/>
            <person name="Lipzen A."/>
            <person name="Meier-Kolthoff J.P."/>
            <person name="Ohm R.A."/>
            <person name="Otillar R.P."/>
            <person name="Pangilinan J."/>
            <person name="Peng Y."/>
            <person name="Rokas A."/>
            <person name="Rosa C.A."/>
            <person name="Scheuner C."/>
            <person name="Sibirny A.A."/>
            <person name="Slot J.C."/>
            <person name="Stielow J.B."/>
            <person name="Sun H."/>
            <person name="Kurtzman C.P."/>
            <person name="Blackwell M."/>
            <person name="Grigoriev I.V."/>
            <person name="Jeffries T.W."/>
        </authorList>
    </citation>
    <scope>NUCLEOTIDE SEQUENCE [LARGE SCALE GENOMIC DNA]</scope>
    <source>
        <strain evidence="11">NRRL Y-12698</strain>
    </source>
</reference>
<dbReference type="OrthoDB" id="416496at2759"/>
<keyword evidence="6" id="KW-0999">Mitochondrion inner membrane</keyword>
<accession>A0A1E3QSP2</accession>
<dbReference type="CDD" id="cd02440">
    <property type="entry name" value="AdoMet_MTases"/>
    <property type="match status" value="1"/>
</dbReference>
<dbReference type="Gene3D" id="3.40.50.150">
    <property type="entry name" value="Vaccinia Virus protein VP39"/>
    <property type="match status" value="1"/>
</dbReference>
<gene>
    <name evidence="10" type="ORF">BABINDRAFT_47926</name>
</gene>
<keyword evidence="9" id="KW-0472">Membrane</keyword>
<comment type="subcellular location">
    <subcellularLocation>
        <location evidence="1">Mitochondrion inner membrane</location>
        <topology evidence="1">Single-pass membrane protein</topology>
    </subcellularLocation>
</comment>
<dbReference type="Pfam" id="PF13489">
    <property type="entry name" value="Methyltransf_23"/>
    <property type="match status" value="1"/>
</dbReference>
<keyword evidence="11" id="KW-1185">Reference proteome</keyword>
<evidence type="ECO:0000313" key="11">
    <source>
        <dbReference type="Proteomes" id="UP000094336"/>
    </source>
</evidence>
<keyword evidence="8" id="KW-0496">Mitochondrion</keyword>
<dbReference type="RefSeq" id="XP_018986054.1">
    <property type="nucleotide sequence ID" value="XM_019132134.1"/>
</dbReference>
<evidence type="ECO:0000256" key="7">
    <source>
        <dbReference type="ARBA" id="ARBA00022989"/>
    </source>
</evidence>
<dbReference type="GeneID" id="30149987"/>
<evidence type="ECO:0008006" key="12">
    <source>
        <dbReference type="Google" id="ProtNLM"/>
    </source>
</evidence>
<evidence type="ECO:0000256" key="3">
    <source>
        <dbReference type="ARBA" id="ARBA00022603"/>
    </source>
</evidence>
<keyword evidence="7" id="KW-1133">Transmembrane helix</keyword>
<dbReference type="GO" id="GO:0008168">
    <property type="term" value="F:methyltransferase activity"/>
    <property type="evidence" value="ECO:0007669"/>
    <property type="project" value="UniProtKB-KW"/>
</dbReference>
<comment type="similarity">
    <text evidence="2">Belongs to the methyltransferase superfamily. METL family.</text>
</comment>
<evidence type="ECO:0000256" key="6">
    <source>
        <dbReference type="ARBA" id="ARBA00022792"/>
    </source>
</evidence>
<dbReference type="SUPFAM" id="SSF53335">
    <property type="entry name" value="S-adenosyl-L-methionine-dependent methyltransferases"/>
    <property type="match status" value="1"/>
</dbReference>
<evidence type="ECO:0000256" key="8">
    <source>
        <dbReference type="ARBA" id="ARBA00023128"/>
    </source>
</evidence>
<sequence length="332" mass="38136">MTKFYVAMYAIAIFFFYRHMTTEMGHEQELKALGVKMNAGDALSEYESLRWRVLTQQPLRTRDSLKMEQYDLLRAEYDEQLSDSDPNNAILPARDTTEFYDGKAETFDEDIKWEERFAMIGRRRAWAMGKVCGDVLEVACGTGRNIPYLDVSKVDSITFLDSSAKMVEIAHQKFREEYPKSKKCAFVVGRAEELMEISGNTPAHPISSRGVKYDTILETFGICSHENPIKALQNMAALLKPDGRIVLVEHGRGTWDFVNRHLDKRAEHRLDEWGCRWNLDIGEVVDDSGLEVVEESRHDFGTTWCFVLKPKGAPKKALEKRFGEKYLNLTKV</sequence>
<keyword evidence="4" id="KW-0808">Transferase</keyword>
<dbReference type="EMBL" id="KV454429">
    <property type="protein sequence ID" value="ODQ80726.1"/>
    <property type="molecule type" value="Genomic_DNA"/>
</dbReference>